<name>A0ABV2SP07_9GAMM</name>
<reference evidence="2 3" key="1">
    <citation type="submission" date="2024-06" db="EMBL/GenBank/DDBJ databases">
        <title>Genomic Encyclopedia of Type Strains, Phase V (KMG-V): Genome sequencing to study the core and pangenomes of soil and plant-associated prokaryotes.</title>
        <authorList>
            <person name="Whitman W."/>
        </authorList>
    </citation>
    <scope>NUCLEOTIDE SEQUENCE [LARGE SCALE GENOMIC DNA]</scope>
    <source>
        <strain evidence="2 3">NE40</strain>
    </source>
</reference>
<comment type="caution">
    <text evidence="2">The sequence shown here is derived from an EMBL/GenBank/DDBJ whole genome shotgun (WGS) entry which is preliminary data.</text>
</comment>
<dbReference type="EMBL" id="JBEWTB010000002">
    <property type="protein sequence ID" value="MET4759502.1"/>
    <property type="molecule type" value="Genomic_DNA"/>
</dbReference>
<feature type="compositionally biased region" description="Low complexity" evidence="1">
    <location>
        <begin position="10"/>
        <end position="34"/>
    </location>
</feature>
<proteinExistence type="predicted"/>
<evidence type="ECO:0000256" key="1">
    <source>
        <dbReference type="SAM" id="MobiDB-lite"/>
    </source>
</evidence>
<evidence type="ECO:0000313" key="3">
    <source>
        <dbReference type="Proteomes" id="UP001549366"/>
    </source>
</evidence>
<sequence length="236" mass="26434">MTTKEPSSIAEPSTPSFAEAAATTPSSSSSGRPSSESRKQAEETTGRASNRETALLPQYWPEEIHREMKNIAMSLYDPFEELEILEKLQTKYDKKPGIERIYEECAWTLIRVQKQPDLARDYTGHDNYARASLNILDEAEMFLNQALCRKLGVGLSELPKDPAACTTLADQRAALFENEKNRTSYLTGFSCIMQSLGHVRYQREEFVSRGGRSAVQALTRASYGQKISIRSRGNPA</sequence>
<keyword evidence="3" id="KW-1185">Reference proteome</keyword>
<protein>
    <submittedName>
        <fullName evidence="2">Uncharacterized protein</fullName>
    </submittedName>
</protein>
<dbReference type="Proteomes" id="UP001549366">
    <property type="component" value="Unassembled WGS sequence"/>
</dbReference>
<organism evidence="2 3">
    <name type="scientific">Endozoicomonas lisbonensis</name>
    <dbReference type="NCBI Taxonomy" id="3120522"/>
    <lineage>
        <taxon>Bacteria</taxon>
        <taxon>Pseudomonadati</taxon>
        <taxon>Pseudomonadota</taxon>
        <taxon>Gammaproteobacteria</taxon>
        <taxon>Oceanospirillales</taxon>
        <taxon>Endozoicomonadaceae</taxon>
        <taxon>Endozoicomonas</taxon>
    </lineage>
</organism>
<feature type="compositionally biased region" description="Basic and acidic residues" evidence="1">
    <location>
        <begin position="35"/>
        <end position="45"/>
    </location>
</feature>
<feature type="region of interest" description="Disordered" evidence="1">
    <location>
        <begin position="1"/>
        <end position="55"/>
    </location>
</feature>
<accession>A0ABV2SP07</accession>
<gene>
    <name evidence="2" type="ORF">V5J35_004694</name>
</gene>
<dbReference type="RefSeq" id="WP_354016524.1">
    <property type="nucleotide sequence ID" value="NZ_JBEWTB010000002.1"/>
</dbReference>
<evidence type="ECO:0000313" key="2">
    <source>
        <dbReference type="EMBL" id="MET4759502.1"/>
    </source>
</evidence>